<proteinExistence type="predicted"/>
<keyword evidence="2" id="KW-0732">Signal</keyword>
<reference evidence="4" key="1">
    <citation type="journal article" date="2010" name="Nature">
        <title>The Amphimedon queenslandica genome and the evolution of animal complexity.</title>
        <authorList>
            <person name="Srivastava M."/>
            <person name="Simakov O."/>
            <person name="Chapman J."/>
            <person name="Fahey B."/>
            <person name="Gauthier M.E."/>
            <person name="Mitros T."/>
            <person name="Richards G.S."/>
            <person name="Conaco C."/>
            <person name="Dacre M."/>
            <person name="Hellsten U."/>
            <person name="Larroux C."/>
            <person name="Putnam N.H."/>
            <person name="Stanke M."/>
            <person name="Adamska M."/>
            <person name="Darling A."/>
            <person name="Degnan S.M."/>
            <person name="Oakley T.H."/>
            <person name="Plachetzki D.C."/>
            <person name="Zhai Y."/>
            <person name="Adamski M."/>
            <person name="Calcino A."/>
            <person name="Cummins S.F."/>
            <person name="Goodstein D.M."/>
            <person name="Harris C."/>
            <person name="Jackson D.J."/>
            <person name="Leys S.P."/>
            <person name="Shu S."/>
            <person name="Woodcroft B.J."/>
            <person name="Vervoort M."/>
            <person name="Kosik K.S."/>
            <person name="Manning G."/>
            <person name="Degnan B.M."/>
            <person name="Rokhsar D.S."/>
        </authorList>
    </citation>
    <scope>NUCLEOTIDE SEQUENCE [LARGE SCALE GENOMIC DNA]</scope>
</reference>
<dbReference type="RefSeq" id="XP_003388394.1">
    <property type="nucleotide sequence ID" value="XM_003388346.3"/>
</dbReference>
<feature type="region of interest" description="Disordered" evidence="1">
    <location>
        <begin position="172"/>
        <end position="198"/>
    </location>
</feature>
<feature type="chain" id="PRO_5042867713" evidence="2">
    <location>
        <begin position="18"/>
        <end position="198"/>
    </location>
</feature>
<dbReference type="EnsemblMetazoa" id="XM_003388346.3">
    <property type="protein sequence ID" value="XP_003388394.1"/>
    <property type="gene ID" value="LOC100632377"/>
</dbReference>
<dbReference type="GeneID" id="100632377"/>
<reference evidence="3" key="2">
    <citation type="submission" date="2024-06" db="UniProtKB">
        <authorList>
            <consortium name="EnsemblMetazoa"/>
        </authorList>
    </citation>
    <scope>IDENTIFICATION</scope>
</reference>
<evidence type="ECO:0000313" key="4">
    <source>
        <dbReference type="Proteomes" id="UP000007879"/>
    </source>
</evidence>
<dbReference type="AlphaFoldDB" id="A0AAN0IGQ1"/>
<evidence type="ECO:0000256" key="1">
    <source>
        <dbReference type="SAM" id="MobiDB-lite"/>
    </source>
</evidence>
<keyword evidence="4" id="KW-1185">Reference proteome</keyword>
<sequence>MLLCLVILLQLLQLIVSHEAPTVRFRSRKQLIFEGEAIDICVYVRDGPFSVLTLAMELYDLSVFESNATLFEVNVTSTGETCFALNEDLISREPYNAYILVMPFDYYDNMSEYHVGFPFFLKLFVTGLPPPPCPCEERLALIACKVLETKGEELPTPCIKALYPKCFKRKGRKRCGRRRGPGGGCGGGPCGGGPPTGG</sequence>
<feature type="compositionally biased region" description="Gly residues" evidence="1">
    <location>
        <begin position="181"/>
        <end position="198"/>
    </location>
</feature>
<dbReference type="KEGG" id="aqu:100632377"/>
<dbReference type="Proteomes" id="UP000007879">
    <property type="component" value="Unassembled WGS sequence"/>
</dbReference>
<feature type="signal peptide" evidence="2">
    <location>
        <begin position="1"/>
        <end position="17"/>
    </location>
</feature>
<name>A0AAN0IGQ1_AMPQE</name>
<evidence type="ECO:0000313" key="3">
    <source>
        <dbReference type="EnsemblMetazoa" id="XP_003388394.1"/>
    </source>
</evidence>
<accession>A0AAN0IGQ1</accession>
<evidence type="ECO:0000256" key="2">
    <source>
        <dbReference type="SAM" id="SignalP"/>
    </source>
</evidence>
<protein>
    <submittedName>
        <fullName evidence="3">Uncharacterized protein</fullName>
    </submittedName>
</protein>
<organism evidence="3 4">
    <name type="scientific">Amphimedon queenslandica</name>
    <name type="common">Sponge</name>
    <dbReference type="NCBI Taxonomy" id="400682"/>
    <lineage>
        <taxon>Eukaryota</taxon>
        <taxon>Metazoa</taxon>
        <taxon>Porifera</taxon>
        <taxon>Demospongiae</taxon>
        <taxon>Heteroscleromorpha</taxon>
        <taxon>Haplosclerida</taxon>
        <taxon>Niphatidae</taxon>
        <taxon>Amphimedon</taxon>
    </lineage>
</organism>